<proteinExistence type="inferred from homology"/>
<dbReference type="OrthoDB" id="9765586at2"/>
<dbReference type="Proteomes" id="UP000199652">
    <property type="component" value="Unassembled WGS sequence"/>
</dbReference>
<sequence>MGVDDVVLSVRDLVEFILRSGSIDNRFSGFDRAQMGARIHRQLQKNAGPDYSAEVTLKDTTTTKGITFFVQGRADGIIRNALGVTIDEIKTTAMDLALLEEEDRPVHWAQAKCYAWFVAKEEGLSSISVRLTYCQIETRETRFFTKVFRYEALEAFYLELLEEYLCWARMKEAWGKMRDQSAGDLEFPYPEYRRGQREMAVAVYNTIRRQERLFCQAPTGIGKTLSVLFPSIKALAQGFGHRVFYLTAKTITRQVAEETVALLRQKGLRIKCVTLTAKDKICFLEERSCNPEDCPYARDYFSKVNEVVYAMLAKEEAFTRPVIEKWARDAMLCPFELSLDLAGWVDIIIGDYNYLFDPVVSLQRLFNTGERDSLFLVDEGHNLVDRARGMYSASLGKSSFLALKRSLNGKKDSFYKAVDKANQAFILLRKQNEGCRDKTYKESLAPFNEAMMTFGFAYEAFSKKHPEHPALQDSLELYFAVRNYLMVSEYYDEAYITSVTCFGSEVIVTQHCLDPSKILSETMAFGRSTILFSATLTPMDYYMQVLGGGEEARKYALSSPFSPEHLGILLADEISTRYTMREASYTPIAEMIAAFISGRCGNYMVFFPSYAYLEAVASDFKGMAGEAVQILCQHREMDESEREAFLARFEESADVTQVAFCVMGGIFSEGIDLKGDCLIGAVIVGVGLPQVGMERNILKTYYDEKMNCGFDYAYKNPGMNKVLQSLGRVIRDEEDFGMVLLIDERFSRYEYRRLLPSHLQHLITVSTPDAVKAEVQAFWQREKNSWNAIDKKAK</sequence>
<keyword evidence="10" id="KW-0238">DNA-binding</keyword>
<reference evidence="16" key="1">
    <citation type="submission" date="2016-10" db="EMBL/GenBank/DDBJ databases">
        <authorList>
            <person name="Varghese N."/>
            <person name="Submissions S."/>
        </authorList>
    </citation>
    <scope>NUCLEOTIDE SEQUENCE [LARGE SCALE GENOMIC DNA]</scope>
    <source>
        <strain evidence="16">VPI 5359</strain>
    </source>
</reference>
<dbReference type="InterPro" id="IPR011604">
    <property type="entry name" value="PDDEXK-like_dom_sf"/>
</dbReference>
<dbReference type="GO" id="GO:0003677">
    <property type="term" value="F:DNA binding"/>
    <property type="evidence" value="ECO:0007669"/>
    <property type="project" value="UniProtKB-KW"/>
</dbReference>
<dbReference type="Pfam" id="PF00270">
    <property type="entry name" value="DEAD"/>
    <property type="match status" value="1"/>
</dbReference>
<dbReference type="InterPro" id="IPR027417">
    <property type="entry name" value="P-loop_NTPase"/>
</dbReference>
<dbReference type="InterPro" id="IPR042493">
    <property type="entry name" value="XPD_DNA_FeS"/>
</dbReference>
<dbReference type="InterPro" id="IPR006555">
    <property type="entry name" value="ATP-dep_Helicase_C"/>
</dbReference>
<dbReference type="PROSITE" id="PS51193">
    <property type="entry name" value="HELICASE_ATP_BIND_2"/>
    <property type="match status" value="1"/>
</dbReference>
<protein>
    <submittedName>
        <fullName evidence="15">Rad3-related DNA helicase</fullName>
    </submittedName>
</protein>
<dbReference type="InterPro" id="IPR045028">
    <property type="entry name" value="DinG/Rad3-like"/>
</dbReference>
<dbReference type="SMART" id="SM00488">
    <property type="entry name" value="DEXDc2"/>
    <property type="match status" value="1"/>
</dbReference>
<evidence type="ECO:0000256" key="5">
    <source>
        <dbReference type="ARBA" id="ARBA00022801"/>
    </source>
</evidence>
<evidence type="ECO:0000256" key="6">
    <source>
        <dbReference type="ARBA" id="ARBA00022806"/>
    </source>
</evidence>
<keyword evidence="16" id="KW-1185">Reference proteome</keyword>
<dbReference type="Pfam" id="PF13307">
    <property type="entry name" value="Helicase_C_2"/>
    <property type="match status" value="1"/>
</dbReference>
<dbReference type="Gene3D" id="3.90.320.10">
    <property type="match status" value="1"/>
</dbReference>
<organism evidence="15 16">
    <name type="scientific">Eubacterium barkeri</name>
    <name type="common">Clostridium barkeri</name>
    <dbReference type="NCBI Taxonomy" id="1528"/>
    <lineage>
        <taxon>Bacteria</taxon>
        <taxon>Bacillati</taxon>
        <taxon>Bacillota</taxon>
        <taxon>Clostridia</taxon>
        <taxon>Eubacteriales</taxon>
        <taxon>Eubacteriaceae</taxon>
        <taxon>Eubacterium</taxon>
    </lineage>
</organism>
<evidence type="ECO:0000256" key="7">
    <source>
        <dbReference type="ARBA" id="ARBA00022840"/>
    </source>
</evidence>
<dbReference type="InterPro" id="IPR014013">
    <property type="entry name" value="Helic_SF1/SF2_ATP-bd_DinG/Rad3"/>
</dbReference>
<dbReference type="PANTHER" id="PTHR11472:SF34">
    <property type="entry name" value="REGULATOR OF TELOMERE ELONGATION HELICASE 1"/>
    <property type="match status" value="1"/>
</dbReference>
<dbReference type="STRING" id="1528.SAMN04488579_102150"/>
<evidence type="ECO:0000313" key="15">
    <source>
        <dbReference type="EMBL" id="SDX43512.1"/>
    </source>
</evidence>
<evidence type="ECO:0000256" key="11">
    <source>
        <dbReference type="ARBA" id="ARBA00023204"/>
    </source>
</evidence>
<dbReference type="EMBL" id="FNOU01000002">
    <property type="protein sequence ID" value="SDX43512.1"/>
    <property type="molecule type" value="Genomic_DNA"/>
</dbReference>
<keyword evidence="1" id="KW-0004">4Fe-4S</keyword>
<evidence type="ECO:0000259" key="14">
    <source>
        <dbReference type="PROSITE" id="PS51193"/>
    </source>
</evidence>
<dbReference type="GO" id="GO:0051539">
    <property type="term" value="F:4 iron, 4 sulfur cluster binding"/>
    <property type="evidence" value="ECO:0007669"/>
    <property type="project" value="UniProtKB-KW"/>
</dbReference>
<keyword evidence="4" id="KW-0227">DNA damage</keyword>
<evidence type="ECO:0000313" key="16">
    <source>
        <dbReference type="Proteomes" id="UP000199652"/>
    </source>
</evidence>
<keyword evidence="3" id="KW-0547">Nucleotide-binding</keyword>
<evidence type="ECO:0000256" key="9">
    <source>
        <dbReference type="ARBA" id="ARBA00023014"/>
    </source>
</evidence>
<dbReference type="SUPFAM" id="SSF52540">
    <property type="entry name" value="P-loop containing nucleoside triphosphate hydrolases"/>
    <property type="match status" value="2"/>
</dbReference>
<dbReference type="InterPro" id="IPR006554">
    <property type="entry name" value="Helicase-like_DEXD_c2"/>
</dbReference>
<dbReference type="Gene3D" id="1.10.275.40">
    <property type="match status" value="1"/>
</dbReference>
<keyword evidence="12" id="KW-0413">Isomerase</keyword>
<dbReference type="Pfam" id="PF06733">
    <property type="entry name" value="DEAD_2"/>
    <property type="match status" value="1"/>
</dbReference>
<dbReference type="Gene3D" id="1.10.30.20">
    <property type="entry name" value="Bacterial XPD DNA helicase, FeS cluster domain"/>
    <property type="match status" value="1"/>
</dbReference>
<keyword evidence="2" id="KW-0479">Metal-binding</keyword>
<dbReference type="GO" id="GO:0005524">
    <property type="term" value="F:ATP binding"/>
    <property type="evidence" value="ECO:0007669"/>
    <property type="project" value="UniProtKB-KW"/>
</dbReference>
<keyword evidence="5" id="KW-0378">Hydrolase</keyword>
<dbReference type="AlphaFoldDB" id="A0A1H3BND8"/>
<feature type="domain" description="Helicase ATP-binding" evidence="14">
    <location>
        <begin position="182"/>
        <end position="439"/>
    </location>
</feature>
<dbReference type="GO" id="GO:0006281">
    <property type="term" value="P:DNA repair"/>
    <property type="evidence" value="ECO:0007669"/>
    <property type="project" value="UniProtKB-KW"/>
</dbReference>
<evidence type="ECO:0000256" key="8">
    <source>
        <dbReference type="ARBA" id="ARBA00023004"/>
    </source>
</evidence>
<keyword evidence="11" id="KW-0234">DNA repair</keyword>
<dbReference type="GO" id="GO:0043139">
    <property type="term" value="F:5'-3' DNA helicase activity"/>
    <property type="evidence" value="ECO:0007669"/>
    <property type="project" value="UniProtKB-EC"/>
</dbReference>
<dbReference type="SMART" id="SM00491">
    <property type="entry name" value="HELICc2"/>
    <property type="match status" value="1"/>
</dbReference>
<evidence type="ECO:0000256" key="4">
    <source>
        <dbReference type="ARBA" id="ARBA00022763"/>
    </source>
</evidence>
<keyword evidence="8" id="KW-0408">Iron</keyword>
<evidence type="ECO:0000256" key="12">
    <source>
        <dbReference type="ARBA" id="ARBA00023235"/>
    </source>
</evidence>
<accession>A0A1H3BND8</accession>
<keyword evidence="7" id="KW-0067">ATP-binding</keyword>
<dbReference type="InterPro" id="IPR011545">
    <property type="entry name" value="DEAD/DEAH_box_helicase_dom"/>
</dbReference>
<dbReference type="InterPro" id="IPR010614">
    <property type="entry name" value="RAD3-like_helicase_DEAD"/>
</dbReference>
<name>A0A1H3BND8_EUBBA</name>
<comment type="similarity">
    <text evidence="13">Belongs to the helicase family. DinG subfamily.</text>
</comment>
<gene>
    <name evidence="15" type="ORF">SAMN04488579_102150</name>
</gene>
<evidence type="ECO:0000256" key="10">
    <source>
        <dbReference type="ARBA" id="ARBA00023125"/>
    </source>
</evidence>
<keyword evidence="6 15" id="KW-0347">Helicase</keyword>
<dbReference type="PANTHER" id="PTHR11472">
    <property type="entry name" value="DNA REPAIR DEAD HELICASE RAD3/XP-D SUBFAMILY MEMBER"/>
    <property type="match status" value="1"/>
</dbReference>
<dbReference type="GO" id="GO:0016818">
    <property type="term" value="F:hydrolase activity, acting on acid anhydrides, in phosphorus-containing anhydrides"/>
    <property type="evidence" value="ECO:0007669"/>
    <property type="project" value="InterPro"/>
</dbReference>
<dbReference type="RefSeq" id="WP_090243172.1">
    <property type="nucleotide sequence ID" value="NZ_FNOU01000002.1"/>
</dbReference>
<dbReference type="GO" id="GO:0046872">
    <property type="term" value="F:metal ion binding"/>
    <property type="evidence" value="ECO:0007669"/>
    <property type="project" value="UniProtKB-KW"/>
</dbReference>
<evidence type="ECO:0000256" key="3">
    <source>
        <dbReference type="ARBA" id="ARBA00022741"/>
    </source>
</evidence>
<evidence type="ECO:0000256" key="1">
    <source>
        <dbReference type="ARBA" id="ARBA00022485"/>
    </source>
</evidence>
<evidence type="ECO:0000256" key="2">
    <source>
        <dbReference type="ARBA" id="ARBA00022723"/>
    </source>
</evidence>
<keyword evidence="9" id="KW-0411">Iron-sulfur</keyword>
<dbReference type="Gene3D" id="3.40.50.300">
    <property type="entry name" value="P-loop containing nucleotide triphosphate hydrolases"/>
    <property type="match status" value="2"/>
</dbReference>
<evidence type="ECO:0000256" key="13">
    <source>
        <dbReference type="ARBA" id="ARBA00038058"/>
    </source>
</evidence>